<reference evidence="2" key="1">
    <citation type="journal article" date="2017" name="Genome Announc.">
        <title>High-Quality Whole-Genome Sequences of the Oligo-Mouse-Microbiota Bacterial Community.</title>
        <authorList>
            <person name="Garzetti D."/>
            <person name="Brugiroux S."/>
            <person name="Bunk B."/>
            <person name="Pukall R."/>
            <person name="McCoy K.D."/>
            <person name="Macpherson A.J."/>
            <person name="Stecher B."/>
        </authorList>
    </citation>
    <scope>NUCLEOTIDE SEQUENCE</scope>
    <source>
        <strain evidence="2">KB18</strain>
    </source>
</reference>
<dbReference type="InterPro" id="IPR050276">
    <property type="entry name" value="MshD_Acetyltransferase"/>
</dbReference>
<dbReference type="AlphaFoldDB" id="A0A1Z2XMN1"/>
<accession>A0A1Z2XMN1</accession>
<evidence type="ECO:0000313" key="2">
    <source>
        <dbReference type="EMBL" id="ASB39692.1"/>
    </source>
</evidence>
<organism evidence="3 5">
    <name type="scientific">Acutalibacter muris</name>
    <dbReference type="NCBI Taxonomy" id="1796620"/>
    <lineage>
        <taxon>Bacteria</taxon>
        <taxon>Bacillati</taxon>
        <taxon>Bacillota</taxon>
        <taxon>Clostridia</taxon>
        <taxon>Eubacteriales</taxon>
        <taxon>Acutalibacteraceae</taxon>
        <taxon>Acutalibacter</taxon>
    </lineage>
</organism>
<dbReference type="PANTHER" id="PTHR43617:SF20">
    <property type="entry name" value="N-ALPHA-ACETYLTRANSFERASE RIMI"/>
    <property type="match status" value="1"/>
</dbReference>
<dbReference type="EMBL" id="CP065321">
    <property type="protein sequence ID" value="QQR28986.1"/>
    <property type="molecule type" value="Genomic_DNA"/>
</dbReference>
<dbReference type="PROSITE" id="PS51186">
    <property type="entry name" value="GNAT"/>
    <property type="match status" value="1"/>
</dbReference>
<dbReference type="Proteomes" id="UP000596035">
    <property type="component" value="Chromosome"/>
</dbReference>
<reference evidence="3 5" key="3">
    <citation type="submission" date="2020-11" db="EMBL/GenBank/DDBJ databases">
        <title>Closed and high quality bacterial genomes of the OMM12 community.</title>
        <authorList>
            <person name="Marbouty M."/>
            <person name="Lamy-Besnier Q."/>
            <person name="Debarbieux L."/>
            <person name="Koszul R."/>
        </authorList>
    </citation>
    <scope>NUCLEOTIDE SEQUENCE [LARGE SCALE GENOMIC DNA]</scope>
    <source>
        <strain evidence="3 5">KB18</strain>
    </source>
</reference>
<dbReference type="RefSeq" id="WP_066535906.1">
    <property type="nucleotide sequence ID" value="NZ_CP021422.1"/>
</dbReference>
<dbReference type="EMBL" id="CP021422">
    <property type="protein sequence ID" value="ASB39692.1"/>
    <property type="molecule type" value="Genomic_DNA"/>
</dbReference>
<gene>
    <name evidence="2" type="ORF">ADH66_02895</name>
    <name evidence="3" type="ORF">I5Q82_12945</name>
</gene>
<evidence type="ECO:0000259" key="1">
    <source>
        <dbReference type="PROSITE" id="PS51186"/>
    </source>
</evidence>
<dbReference type="Gene3D" id="3.40.630.30">
    <property type="match status" value="1"/>
</dbReference>
<dbReference type="KEGG" id="amur:ADH66_02895"/>
<dbReference type="GO" id="GO:0008999">
    <property type="term" value="F:protein-N-terminal-alanine acetyltransferase activity"/>
    <property type="evidence" value="ECO:0007669"/>
    <property type="project" value="TreeGrafter"/>
</dbReference>
<name>A0A1Z2XMN1_9FIRM</name>
<keyword evidence="4" id="KW-1185">Reference proteome</keyword>
<dbReference type="Proteomes" id="UP000196710">
    <property type="component" value="Chromosome"/>
</dbReference>
<dbReference type="SUPFAM" id="SSF55729">
    <property type="entry name" value="Acyl-CoA N-acyltransferases (Nat)"/>
    <property type="match status" value="1"/>
</dbReference>
<evidence type="ECO:0000313" key="5">
    <source>
        <dbReference type="Proteomes" id="UP000596035"/>
    </source>
</evidence>
<proteinExistence type="predicted"/>
<dbReference type="Pfam" id="PF00583">
    <property type="entry name" value="Acetyltransf_1"/>
    <property type="match status" value="1"/>
</dbReference>
<feature type="domain" description="N-acetyltransferase" evidence="1">
    <location>
        <begin position="3"/>
        <end position="159"/>
    </location>
</feature>
<dbReference type="PANTHER" id="PTHR43617">
    <property type="entry name" value="L-AMINO ACID N-ACETYLTRANSFERASE"/>
    <property type="match status" value="1"/>
</dbReference>
<dbReference type="InterPro" id="IPR016181">
    <property type="entry name" value="Acyl_CoA_acyltransferase"/>
</dbReference>
<evidence type="ECO:0000313" key="4">
    <source>
        <dbReference type="Proteomes" id="UP000196710"/>
    </source>
</evidence>
<sequence>MNINISRLEAWEYAVLRRFLYQAIFVPEGECPPGPEVLDTPELRVYLDGFGQEQGDVAVAVRADGNIVGTAWARVMDDYGHIYDGVPSLAISLLPEYRGMGLGKRLLSGLLEELRGAGYDRVTLAVQKANLKACKLYTGLGFETVGEKDEEYLMLKNLT</sequence>
<dbReference type="InterPro" id="IPR000182">
    <property type="entry name" value="GNAT_dom"/>
</dbReference>
<evidence type="ECO:0000313" key="3">
    <source>
        <dbReference type="EMBL" id="QQR28986.1"/>
    </source>
</evidence>
<reference evidence="4" key="2">
    <citation type="submission" date="2017-05" db="EMBL/GenBank/DDBJ databases">
        <title>Improved OligoMM genomes.</title>
        <authorList>
            <person name="Garzetti D."/>
        </authorList>
    </citation>
    <scope>NUCLEOTIDE SEQUENCE [LARGE SCALE GENOMIC DNA]</scope>
    <source>
        <strain evidence="4">KB18</strain>
    </source>
</reference>
<dbReference type="CDD" id="cd04301">
    <property type="entry name" value="NAT_SF"/>
    <property type="match status" value="1"/>
</dbReference>
<protein>
    <submittedName>
        <fullName evidence="2 3">N-acetyltransferase</fullName>
    </submittedName>
</protein>